<evidence type="ECO:0000313" key="5">
    <source>
        <dbReference type="EMBL" id="BDU72538.1"/>
    </source>
</evidence>
<dbReference type="Pfam" id="PF00144">
    <property type="entry name" value="Beta-lactamase"/>
    <property type="match status" value="1"/>
</dbReference>
<feature type="signal peptide" evidence="3">
    <location>
        <begin position="1"/>
        <end position="18"/>
    </location>
</feature>
<dbReference type="GO" id="GO:0016020">
    <property type="term" value="C:membrane"/>
    <property type="evidence" value="ECO:0007669"/>
    <property type="project" value="UniProtKB-SubCell"/>
</dbReference>
<dbReference type="AlphaFoldDB" id="A0AA48GY71"/>
<dbReference type="RefSeq" id="WP_316415452.1">
    <property type="nucleotide sequence ID" value="NZ_AP027080.1"/>
</dbReference>
<dbReference type="SUPFAM" id="SSF56601">
    <property type="entry name" value="beta-lactamase/transpeptidase-like"/>
    <property type="match status" value="1"/>
</dbReference>
<feature type="domain" description="Beta-lactamase-related" evidence="4">
    <location>
        <begin position="31"/>
        <end position="343"/>
    </location>
</feature>
<accession>A0AA48GY71</accession>
<comment type="subcellular location">
    <subcellularLocation>
        <location evidence="1">Membrane</location>
    </subcellularLocation>
</comment>
<gene>
    <name evidence="5" type="ORF">METEAL_17120</name>
</gene>
<dbReference type="InterPro" id="IPR050491">
    <property type="entry name" value="AmpC-like"/>
</dbReference>
<dbReference type="Proteomes" id="UP001238179">
    <property type="component" value="Chromosome"/>
</dbReference>
<keyword evidence="3" id="KW-0732">Signal</keyword>
<reference evidence="6" key="1">
    <citation type="journal article" date="2023" name="Int. J. Syst. Evol. Microbiol.">
        <title>Mesoterricola silvestris gen. nov., sp. nov., Mesoterricola sediminis sp. nov., Geothrix oryzae sp. nov., Geothrix edaphica sp. nov., Geothrix rubra sp. nov., and Geothrix limicola sp. nov., six novel members of Acidobacteriota isolated from soils.</title>
        <authorList>
            <person name="Itoh H."/>
            <person name="Sugisawa Y."/>
            <person name="Mise K."/>
            <person name="Xu Z."/>
            <person name="Kuniyasu M."/>
            <person name="Ushijima N."/>
            <person name="Kawano K."/>
            <person name="Kobayashi E."/>
            <person name="Shiratori Y."/>
            <person name="Masuda Y."/>
            <person name="Senoo K."/>
        </authorList>
    </citation>
    <scope>NUCLEOTIDE SEQUENCE [LARGE SCALE GENOMIC DNA]</scope>
    <source>
        <strain evidence="6">W79</strain>
    </source>
</reference>
<dbReference type="InterPro" id="IPR012338">
    <property type="entry name" value="Beta-lactam/transpept-like"/>
</dbReference>
<feature type="chain" id="PRO_5041345726" description="Beta-lactamase-related domain-containing protein" evidence="3">
    <location>
        <begin position="19"/>
        <end position="448"/>
    </location>
</feature>
<dbReference type="Gene3D" id="3.40.710.10">
    <property type="entry name" value="DD-peptidase/beta-lactamase superfamily"/>
    <property type="match status" value="1"/>
</dbReference>
<evidence type="ECO:0000256" key="2">
    <source>
        <dbReference type="ARBA" id="ARBA00023136"/>
    </source>
</evidence>
<dbReference type="KEGG" id="msil:METEAL_17120"/>
<evidence type="ECO:0000313" key="6">
    <source>
        <dbReference type="Proteomes" id="UP001238179"/>
    </source>
</evidence>
<protein>
    <recommendedName>
        <fullName evidence="4">Beta-lactamase-related domain-containing protein</fullName>
    </recommendedName>
</protein>
<dbReference type="PANTHER" id="PTHR46825">
    <property type="entry name" value="D-ALANYL-D-ALANINE-CARBOXYPEPTIDASE/ENDOPEPTIDASE AMPH"/>
    <property type="match status" value="1"/>
</dbReference>
<keyword evidence="6" id="KW-1185">Reference proteome</keyword>
<evidence type="ECO:0000259" key="4">
    <source>
        <dbReference type="Pfam" id="PF00144"/>
    </source>
</evidence>
<dbReference type="InterPro" id="IPR001466">
    <property type="entry name" value="Beta-lactam-related"/>
</dbReference>
<dbReference type="PANTHER" id="PTHR46825:SF11">
    <property type="entry name" value="PENICILLIN-BINDING PROTEIN 4"/>
    <property type="match status" value="1"/>
</dbReference>
<name>A0AA48GY71_9BACT</name>
<sequence>MDYRTVLLALALAAPALALPVPGAEVPAQVEAYLEPLVKRDLISGSLLLARGGQVLVAKGFGPANREWGVPNGVDTKFRLGSLSKQFTAAGILLLEQRGLLRLEDPLAKFLPGFPGGGRITLHQLLSHTSGLANFNQLPDYWEKNLHPWNLAQVIDWFKDQPVRGQPGEVWSYSNAGYTLLAAVIEKVSGKDFATFLREELFRPLGMAATGVDQHEDILGRRADGYVKDENGVKRVSYRDMPFMNGAGSLYSTVGDLLRWDRALRTDQPLSRASRERLFAPVKEHYACGWFVDRRFGRALISHSGDITGFRCDMQRFVDDDVTVILLLNLESTFTAAVARDLGAIALGEPYKPALVPEGIGAAPGVLAEVAGSYALDPRTTLVLAPRNGQLIAQAPGMPSAPAIPQADNLFFVQEWNGMLRIQRGADGQVTGLRLTQGARTIPAKRLP</sequence>
<evidence type="ECO:0000256" key="3">
    <source>
        <dbReference type="SAM" id="SignalP"/>
    </source>
</evidence>
<keyword evidence="2" id="KW-0472">Membrane</keyword>
<proteinExistence type="predicted"/>
<dbReference type="EMBL" id="AP027080">
    <property type="protein sequence ID" value="BDU72538.1"/>
    <property type="molecule type" value="Genomic_DNA"/>
</dbReference>
<evidence type="ECO:0000256" key="1">
    <source>
        <dbReference type="ARBA" id="ARBA00004370"/>
    </source>
</evidence>
<organism evidence="5 6">
    <name type="scientific">Mesoterricola silvestris</name>
    <dbReference type="NCBI Taxonomy" id="2927979"/>
    <lineage>
        <taxon>Bacteria</taxon>
        <taxon>Pseudomonadati</taxon>
        <taxon>Acidobacteriota</taxon>
        <taxon>Holophagae</taxon>
        <taxon>Holophagales</taxon>
        <taxon>Holophagaceae</taxon>
        <taxon>Mesoterricola</taxon>
    </lineage>
</organism>